<dbReference type="WBParaSite" id="ES5_v2.g23666.t1">
    <property type="protein sequence ID" value="ES5_v2.g23666.t1"/>
    <property type="gene ID" value="ES5_v2.g23666"/>
</dbReference>
<name>A0AC34G1S5_9BILA</name>
<sequence length="99" mass="11353">MPEPLRLRTIGTTMNYILCQEMKNIGFISQEIIEELFKKYTNVSLDDACESINTTSKDFFDKHFSEVFKNCHPHGLARLDVVNKPMKEFGGFEITDGTS</sequence>
<dbReference type="Proteomes" id="UP000887579">
    <property type="component" value="Unplaced"/>
</dbReference>
<proteinExistence type="predicted"/>
<organism evidence="1 2">
    <name type="scientific">Panagrolaimus sp. ES5</name>
    <dbReference type="NCBI Taxonomy" id="591445"/>
    <lineage>
        <taxon>Eukaryota</taxon>
        <taxon>Metazoa</taxon>
        <taxon>Ecdysozoa</taxon>
        <taxon>Nematoda</taxon>
        <taxon>Chromadorea</taxon>
        <taxon>Rhabditida</taxon>
        <taxon>Tylenchina</taxon>
        <taxon>Panagrolaimomorpha</taxon>
        <taxon>Panagrolaimoidea</taxon>
        <taxon>Panagrolaimidae</taxon>
        <taxon>Panagrolaimus</taxon>
    </lineage>
</organism>
<evidence type="ECO:0000313" key="1">
    <source>
        <dbReference type="Proteomes" id="UP000887579"/>
    </source>
</evidence>
<evidence type="ECO:0000313" key="2">
    <source>
        <dbReference type="WBParaSite" id="ES5_v2.g23666.t1"/>
    </source>
</evidence>
<reference evidence="2" key="1">
    <citation type="submission" date="2022-11" db="UniProtKB">
        <authorList>
            <consortium name="WormBaseParasite"/>
        </authorList>
    </citation>
    <scope>IDENTIFICATION</scope>
</reference>
<accession>A0AC34G1S5</accession>
<protein>
    <submittedName>
        <fullName evidence="2">Uncharacterized protein</fullName>
    </submittedName>
</protein>